<evidence type="ECO:0000313" key="2">
    <source>
        <dbReference type="Proteomes" id="UP001210770"/>
    </source>
</evidence>
<dbReference type="Gene3D" id="3.40.50.300">
    <property type="entry name" value="P-loop containing nucleotide triphosphate hydrolases"/>
    <property type="match status" value="1"/>
</dbReference>
<dbReference type="RefSeq" id="WP_271689765.1">
    <property type="nucleotide sequence ID" value="NZ_CP116423.1"/>
</dbReference>
<accession>A0AAX3LSS5</accession>
<sequence length="207" mass="23937">MKIVLSGPDGSGKSSIVKALSAELGESKPVHVSWRRFGFVLARAFNLIARLLGFSYYEQTPIGPLGYHDYKAPWSHIYIGLAWFDCAVFILPKWWIIDRVKPRDVTIIDRFLFDIVADLVLSTKHTRLVLWLFHPILKLHQARNLCVFLICSQDVVEKRRPDIVWDKSYPDKVRIYTLLRRFYSVSGVRTDRMSPDESAKEVLKLCA</sequence>
<reference evidence="1" key="1">
    <citation type="submission" date="2023-01" db="EMBL/GenBank/DDBJ databases">
        <title>Comparative genomic analysis of cold water coral derived Sulfitobacter faviae: insights into their metabolism and habitat adaptation.</title>
        <authorList>
            <person name="Guo Y."/>
            <person name="Lin S."/>
            <person name="Huang Z."/>
            <person name="Tang K."/>
            <person name="Wang X."/>
        </authorList>
    </citation>
    <scope>NUCLEOTIDE SEQUENCE</scope>
    <source>
        <strain evidence="1">SCSIO W_1865</strain>
    </source>
</reference>
<gene>
    <name evidence="1" type="ORF">PL336_07220</name>
</gene>
<protein>
    <recommendedName>
        <fullName evidence="3">Thymidylate kinase</fullName>
    </recommendedName>
</protein>
<dbReference type="SUPFAM" id="SSF52540">
    <property type="entry name" value="P-loop containing nucleoside triphosphate hydrolases"/>
    <property type="match status" value="1"/>
</dbReference>
<organism evidence="1 2">
    <name type="scientific">Sulfitobacter faviae</name>
    <dbReference type="NCBI Taxonomy" id="1775881"/>
    <lineage>
        <taxon>Bacteria</taxon>
        <taxon>Pseudomonadati</taxon>
        <taxon>Pseudomonadota</taxon>
        <taxon>Alphaproteobacteria</taxon>
        <taxon>Rhodobacterales</taxon>
        <taxon>Roseobacteraceae</taxon>
        <taxon>Sulfitobacter</taxon>
    </lineage>
</organism>
<dbReference type="InterPro" id="IPR027417">
    <property type="entry name" value="P-loop_NTPase"/>
</dbReference>
<dbReference type="EMBL" id="CP116423">
    <property type="protein sequence ID" value="WCE71614.1"/>
    <property type="molecule type" value="Genomic_DNA"/>
</dbReference>
<proteinExistence type="predicted"/>
<dbReference type="Proteomes" id="UP001210770">
    <property type="component" value="Chromosome"/>
</dbReference>
<evidence type="ECO:0008006" key="3">
    <source>
        <dbReference type="Google" id="ProtNLM"/>
    </source>
</evidence>
<dbReference type="AlphaFoldDB" id="A0AAX3LSS5"/>
<evidence type="ECO:0000313" key="1">
    <source>
        <dbReference type="EMBL" id="WCE71614.1"/>
    </source>
</evidence>
<name>A0AAX3LSS5_9RHOB</name>